<feature type="non-terminal residue" evidence="2">
    <location>
        <position position="1"/>
    </location>
</feature>
<protein>
    <submittedName>
        <fullName evidence="2">17506_t:CDS:1</fullName>
    </submittedName>
</protein>
<feature type="non-terminal residue" evidence="2">
    <location>
        <position position="52"/>
    </location>
</feature>
<dbReference type="AlphaFoldDB" id="A0A9N9K263"/>
<proteinExistence type="predicted"/>
<evidence type="ECO:0000256" key="1">
    <source>
        <dbReference type="SAM" id="Phobius"/>
    </source>
</evidence>
<keyword evidence="1" id="KW-0472">Membrane</keyword>
<organism evidence="2 3">
    <name type="scientific">Dentiscutata erythropus</name>
    <dbReference type="NCBI Taxonomy" id="1348616"/>
    <lineage>
        <taxon>Eukaryota</taxon>
        <taxon>Fungi</taxon>
        <taxon>Fungi incertae sedis</taxon>
        <taxon>Mucoromycota</taxon>
        <taxon>Glomeromycotina</taxon>
        <taxon>Glomeromycetes</taxon>
        <taxon>Diversisporales</taxon>
        <taxon>Gigasporaceae</taxon>
        <taxon>Dentiscutata</taxon>
    </lineage>
</organism>
<accession>A0A9N9K263</accession>
<keyword evidence="3" id="KW-1185">Reference proteome</keyword>
<sequence>ISSFATGIIIGVGILNANGTILVFFSSTLSSLLGGVLMFLLLAVFHVAIVVV</sequence>
<evidence type="ECO:0000313" key="3">
    <source>
        <dbReference type="Proteomes" id="UP000789405"/>
    </source>
</evidence>
<gene>
    <name evidence="2" type="ORF">DERYTH_LOCUS24242</name>
</gene>
<keyword evidence="1" id="KW-0812">Transmembrane</keyword>
<feature type="transmembrane region" description="Helical" evidence="1">
    <location>
        <begin position="32"/>
        <end position="51"/>
    </location>
</feature>
<name>A0A9N9K263_9GLOM</name>
<dbReference type="EMBL" id="CAJVPY010039870">
    <property type="protein sequence ID" value="CAG8805207.1"/>
    <property type="molecule type" value="Genomic_DNA"/>
</dbReference>
<feature type="transmembrane region" description="Helical" evidence="1">
    <location>
        <begin position="6"/>
        <end position="25"/>
    </location>
</feature>
<dbReference type="Proteomes" id="UP000789405">
    <property type="component" value="Unassembled WGS sequence"/>
</dbReference>
<evidence type="ECO:0000313" key="2">
    <source>
        <dbReference type="EMBL" id="CAG8805207.1"/>
    </source>
</evidence>
<reference evidence="2" key="1">
    <citation type="submission" date="2021-06" db="EMBL/GenBank/DDBJ databases">
        <authorList>
            <person name="Kallberg Y."/>
            <person name="Tangrot J."/>
            <person name="Rosling A."/>
        </authorList>
    </citation>
    <scope>NUCLEOTIDE SEQUENCE</scope>
    <source>
        <strain evidence="2">MA453B</strain>
    </source>
</reference>
<keyword evidence="1" id="KW-1133">Transmembrane helix</keyword>
<comment type="caution">
    <text evidence="2">The sequence shown here is derived from an EMBL/GenBank/DDBJ whole genome shotgun (WGS) entry which is preliminary data.</text>
</comment>